<name>A0ABV6UD30_9ACTN</name>
<feature type="transmembrane region" description="Helical" evidence="2">
    <location>
        <begin position="76"/>
        <end position="94"/>
    </location>
</feature>
<evidence type="ECO:0000256" key="1">
    <source>
        <dbReference type="ARBA" id="ARBA00007362"/>
    </source>
</evidence>
<dbReference type="PANTHER" id="PTHR22911">
    <property type="entry name" value="ACYL-MALONYL CONDENSING ENZYME-RELATED"/>
    <property type="match status" value="1"/>
</dbReference>
<dbReference type="Pfam" id="PF00892">
    <property type="entry name" value="EamA"/>
    <property type="match status" value="2"/>
</dbReference>
<dbReference type="Proteomes" id="UP001589870">
    <property type="component" value="Unassembled WGS sequence"/>
</dbReference>
<proteinExistence type="inferred from homology"/>
<dbReference type="Gene3D" id="1.10.3730.20">
    <property type="match status" value="1"/>
</dbReference>
<feature type="transmembrane region" description="Helical" evidence="2">
    <location>
        <begin position="244"/>
        <end position="265"/>
    </location>
</feature>
<dbReference type="InterPro" id="IPR037185">
    <property type="entry name" value="EmrE-like"/>
</dbReference>
<evidence type="ECO:0000259" key="3">
    <source>
        <dbReference type="Pfam" id="PF00892"/>
    </source>
</evidence>
<feature type="transmembrane region" description="Helical" evidence="2">
    <location>
        <begin position="182"/>
        <end position="203"/>
    </location>
</feature>
<evidence type="ECO:0000256" key="2">
    <source>
        <dbReference type="SAM" id="Phobius"/>
    </source>
</evidence>
<feature type="transmembrane region" description="Helical" evidence="2">
    <location>
        <begin position="100"/>
        <end position="120"/>
    </location>
</feature>
<keyword evidence="2" id="KW-1133">Transmembrane helix</keyword>
<protein>
    <submittedName>
        <fullName evidence="4">DMT family transporter</fullName>
    </submittedName>
</protein>
<feature type="domain" description="EamA" evidence="3">
    <location>
        <begin position="157"/>
        <end position="280"/>
    </location>
</feature>
<dbReference type="PANTHER" id="PTHR22911:SF79">
    <property type="entry name" value="MOBA-LIKE NTP TRANSFERASE DOMAIN-CONTAINING PROTEIN"/>
    <property type="match status" value="1"/>
</dbReference>
<feature type="transmembrane region" description="Helical" evidence="2">
    <location>
        <begin position="218"/>
        <end position="237"/>
    </location>
</feature>
<feature type="transmembrane region" description="Helical" evidence="2">
    <location>
        <begin position="127"/>
        <end position="144"/>
    </location>
</feature>
<reference evidence="4 5" key="1">
    <citation type="submission" date="2024-09" db="EMBL/GenBank/DDBJ databases">
        <authorList>
            <person name="Sun Q."/>
            <person name="Mori K."/>
        </authorList>
    </citation>
    <scope>NUCLEOTIDE SEQUENCE [LARGE SCALE GENOMIC DNA]</scope>
    <source>
        <strain evidence="4 5">TBRC 1851</strain>
    </source>
</reference>
<feature type="transmembrane region" description="Helical" evidence="2">
    <location>
        <begin position="156"/>
        <end position="175"/>
    </location>
</feature>
<dbReference type="EMBL" id="JBHMQT010000067">
    <property type="protein sequence ID" value="MFC0866106.1"/>
    <property type="molecule type" value="Genomic_DNA"/>
</dbReference>
<feature type="domain" description="EamA" evidence="3">
    <location>
        <begin position="6"/>
        <end position="144"/>
    </location>
</feature>
<feature type="transmembrane region" description="Helical" evidence="2">
    <location>
        <begin position="38"/>
        <end position="55"/>
    </location>
</feature>
<dbReference type="SUPFAM" id="SSF103481">
    <property type="entry name" value="Multidrug resistance efflux transporter EmrE"/>
    <property type="match status" value="2"/>
</dbReference>
<evidence type="ECO:0000313" key="5">
    <source>
        <dbReference type="Proteomes" id="UP001589870"/>
    </source>
</evidence>
<dbReference type="RefSeq" id="WP_394304105.1">
    <property type="nucleotide sequence ID" value="NZ_JBHMQT010000067.1"/>
</dbReference>
<evidence type="ECO:0000313" key="4">
    <source>
        <dbReference type="EMBL" id="MFC0866106.1"/>
    </source>
</evidence>
<dbReference type="InterPro" id="IPR000620">
    <property type="entry name" value="EamA_dom"/>
</dbReference>
<keyword evidence="2" id="KW-0472">Membrane</keyword>
<sequence length="282" mass="28877">MRSRGGLVAVVVASVLWGLGGTIASALFEKGADPLEVVAVRTWIALIGLASLMACRRSTSAARTAPGRARVAWRPICGFGLSLAVANACLFLAISRLPVAVALVLQNLAPAFVVAGSAVAMRRPPGWRTVLGLAVALACVAFVVRLPATQLGRIDLAGVGLGLLTAVAVAAFSMYGARAAGVCGALTANVWAFALAAVLWLGYQVPQGMPELFERPGLLFGAVVVGLFGTLVPFLLFSWGTARVGATVGAVTISLEPLFGALLAWEWLGQALTLGQVIGGSC</sequence>
<comment type="similarity">
    <text evidence="1">Belongs to the EamA transporter family.</text>
</comment>
<keyword evidence="2" id="KW-0812">Transmembrane</keyword>
<gene>
    <name evidence="4" type="ORF">ACFHYQ_27790</name>
</gene>
<accession>A0ABV6UD30</accession>
<keyword evidence="5" id="KW-1185">Reference proteome</keyword>
<organism evidence="4 5">
    <name type="scientific">Sphaerimonospora cavernae</name>
    <dbReference type="NCBI Taxonomy" id="1740611"/>
    <lineage>
        <taxon>Bacteria</taxon>
        <taxon>Bacillati</taxon>
        <taxon>Actinomycetota</taxon>
        <taxon>Actinomycetes</taxon>
        <taxon>Streptosporangiales</taxon>
        <taxon>Streptosporangiaceae</taxon>
        <taxon>Sphaerimonospora</taxon>
    </lineage>
</organism>
<comment type="caution">
    <text evidence="4">The sequence shown here is derived from an EMBL/GenBank/DDBJ whole genome shotgun (WGS) entry which is preliminary data.</text>
</comment>